<sequence>MLLTLLVHVLERVCDFVAHILLAKLTYDVDHSIEHLINYRSISLHQHHHQHQLIINININIFFRLTLESLQPSPPVSLQTHTYDSSSTSLLHMLLHRIDSLLQLFSSSLLQN</sequence>
<protein>
    <submittedName>
        <fullName evidence="1">Uncharacterized protein</fullName>
    </submittedName>
</protein>
<name>A0AAD8L6B5_TARER</name>
<comment type="caution">
    <text evidence="1">The sequence shown here is derived from an EMBL/GenBank/DDBJ whole genome shotgun (WGS) entry which is preliminary data.</text>
</comment>
<evidence type="ECO:0000313" key="1">
    <source>
        <dbReference type="EMBL" id="KAK1436505.1"/>
    </source>
</evidence>
<dbReference type="Proteomes" id="UP001229421">
    <property type="component" value="Unassembled WGS sequence"/>
</dbReference>
<dbReference type="AlphaFoldDB" id="A0AAD8L6B5"/>
<dbReference type="EMBL" id="JAUHHV010000001">
    <property type="protein sequence ID" value="KAK1436505.1"/>
    <property type="molecule type" value="Genomic_DNA"/>
</dbReference>
<keyword evidence="2" id="KW-1185">Reference proteome</keyword>
<reference evidence="1" key="1">
    <citation type="journal article" date="2023" name="bioRxiv">
        <title>Improved chromosome-level genome assembly for marigold (Tagetes erecta).</title>
        <authorList>
            <person name="Jiang F."/>
            <person name="Yuan L."/>
            <person name="Wang S."/>
            <person name="Wang H."/>
            <person name="Xu D."/>
            <person name="Wang A."/>
            <person name="Fan W."/>
        </authorList>
    </citation>
    <scope>NUCLEOTIDE SEQUENCE</scope>
    <source>
        <strain evidence="1">WSJ</strain>
        <tissue evidence="1">Leaf</tissue>
    </source>
</reference>
<accession>A0AAD8L6B5</accession>
<evidence type="ECO:0000313" key="2">
    <source>
        <dbReference type="Proteomes" id="UP001229421"/>
    </source>
</evidence>
<gene>
    <name evidence="1" type="ORF">QVD17_02285</name>
</gene>
<proteinExistence type="predicted"/>
<organism evidence="1 2">
    <name type="scientific">Tagetes erecta</name>
    <name type="common">African marigold</name>
    <dbReference type="NCBI Taxonomy" id="13708"/>
    <lineage>
        <taxon>Eukaryota</taxon>
        <taxon>Viridiplantae</taxon>
        <taxon>Streptophyta</taxon>
        <taxon>Embryophyta</taxon>
        <taxon>Tracheophyta</taxon>
        <taxon>Spermatophyta</taxon>
        <taxon>Magnoliopsida</taxon>
        <taxon>eudicotyledons</taxon>
        <taxon>Gunneridae</taxon>
        <taxon>Pentapetalae</taxon>
        <taxon>asterids</taxon>
        <taxon>campanulids</taxon>
        <taxon>Asterales</taxon>
        <taxon>Asteraceae</taxon>
        <taxon>Asteroideae</taxon>
        <taxon>Heliantheae alliance</taxon>
        <taxon>Tageteae</taxon>
        <taxon>Tagetes</taxon>
    </lineage>
</organism>